<evidence type="ECO:0000256" key="4">
    <source>
        <dbReference type="ARBA" id="ARBA00023136"/>
    </source>
</evidence>
<protein>
    <recommendedName>
        <fullName evidence="7">Myelin and lymphocyte protein</fullName>
    </recommendedName>
</protein>
<dbReference type="AlphaFoldDB" id="A0A401SPM5"/>
<keyword evidence="12" id="KW-1185">Reference proteome</keyword>
<dbReference type="Proteomes" id="UP000287033">
    <property type="component" value="Unassembled WGS sequence"/>
</dbReference>
<gene>
    <name evidence="11" type="ORF">chiPu_0010815</name>
</gene>
<dbReference type="InterPro" id="IPR008253">
    <property type="entry name" value="Marvel"/>
</dbReference>
<dbReference type="EMBL" id="BEZZ01000428">
    <property type="protein sequence ID" value="GCC32354.1"/>
    <property type="molecule type" value="Genomic_DNA"/>
</dbReference>
<dbReference type="InterPro" id="IPR013295">
    <property type="entry name" value="MAL"/>
</dbReference>
<evidence type="ECO:0000313" key="11">
    <source>
        <dbReference type="EMBL" id="GCC32354.1"/>
    </source>
</evidence>
<feature type="transmembrane region" description="Helical" evidence="9">
    <location>
        <begin position="33"/>
        <end position="55"/>
    </location>
</feature>
<dbReference type="InterPro" id="IPR050578">
    <property type="entry name" value="MARVEL-CKLF_proteins"/>
</dbReference>
<dbReference type="OrthoDB" id="9885621at2759"/>
<name>A0A401SPM5_CHIPU</name>
<dbReference type="Pfam" id="PF01284">
    <property type="entry name" value="MARVEL"/>
    <property type="match status" value="1"/>
</dbReference>
<evidence type="ECO:0000256" key="6">
    <source>
        <dbReference type="ARBA" id="ARBA00034721"/>
    </source>
</evidence>
<sequence>MASPESPETSNTDPPSDCIIPGGTKLLTNMPDLLMLPELVFGALVWILVASINVADKVSQGWVIFVSLLLFVLTLLLLICYFFGYPRNSTAWCFLDACYHGVAALFYFSAAVLQANSTVRHQVRNDRIYQIDVAASIFAFAATVLYVAHAVFSFKRWKSV</sequence>
<keyword evidence="2 8" id="KW-0812">Transmembrane</keyword>
<reference evidence="11 12" key="1">
    <citation type="journal article" date="2018" name="Nat. Ecol. Evol.">
        <title>Shark genomes provide insights into elasmobranch evolution and the origin of vertebrates.</title>
        <authorList>
            <person name="Hara Y"/>
            <person name="Yamaguchi K"/>
            <person name="Onimaru K"/>
            <person name="Kadota M"/>
            <person name="Koyanagi M"/>
            <person name="Keeley SD"/>
            <person name="Tatsumi K"/>
            <person name="Tanaka K"/>
            <person name="Motone F"/>
            <person name="Kageyama Y"/>
            <person name="Nozu R"/>
            <person name="Adachi N"/>
            <person name="Nishimura O"/>
            <person name="Nakagawa R"/>
            <person name="Tanegashima C"/>
            <person name="Kiyatake I"/>
            <person name="Matsumoto R"/>
            <person name="Murakumo K"/>
            <person name="Nishida K"/>
            <person name="Terakita A"/>
            <person name="Kuratani S"/>
            <person name="Sato K"/>
            <person name="Hyodo S Kuraku.S."/>
        </authorList>
    </citation>
    <scope>NUCLEOTIDE SEQUENCE [LARGE SCALE GENOMIC DNA]</scope>
</reference>
<comment type="caution">
    <text evidence="11">The sequence shown here is derived from an EMBL/GenBank/DDBJ whole genome shotgun (WGS) entry which is preliminary data.</text>
</comment>
<dbReference type="PANTHER" id="PTHR22776">
    <property type="entry name" value="MARVEL-CONTAINING POTENTIAL LIPID RAFT-ASSOCIATED PROTEIN"/>
    <property type="match status" value="1"/>
</dbReference>
<dbReference type="GO" id="GO:0042552">
    <property type="term" value="P:myelination"/>
    <property type="evidence" value="ECO:0007669"/>
    <property type="project" value="TreeGrafter"/>
</dbReference>
<proteinExistence type="inferred from homology"/>
<evidence type="ECO:0000256" key="1">
    <source>
        <dbReference type="ARBA" id="ARBA00004141"/>
    </source>
</evidence>
<keyword evidence="5" id="KW-0449">Lipoprotein</keyword>
<feature type="transmembrane region" description="Helical" evidence="9">
    <location>
        <begin position="133"/>
        <end position="154"/>
    </location>
</feature>
<evidence type="ECO:0000313" key="12">
    <source>
        <dbReference type="Proteomes" id="UP000287033"/>
    </source>
</evidence>
<accession>A0A401SPM5</accession>
<evidence type="ECO:0000259" key="10">
    <source>
        <dbReference type="PROSITE" id="PS51225"/>
    </source>
</evidence>
<evidence type="ECO:0000256" key="3">
    <source>
        <dbReference type="ARBA" id="ARBA00022989"/>
    </source>
</evidence>
<feature type="transmembrane region" description="Helical" evidence="9">
    <location>
        <begin position="91"/>
        <end position="113"/>
    </location>
</feature>
<evidence type="ECO:0000256" key="8">
    <source>
        <dbReference type="PROSITE-ProRule" id="PRU00581"/>
    </source>
</evidence>
<dbReference type="PRINTS" id="PR01884">
    <property type="entry name" value="MALPROTEIN"/>
</dbReference>
<feature type="transmembrane region" description="Helical" evidence="9">
    <location>
        <begin position="61"/>
        <end position="84"/>
    </location>
</feature>
<keyword evidence="3 9" id="KW-1133">Transmembrane helix</keyword>
<evidence type="ECO:0000256" key="5">
    <source>
        <dbReference type="ARBA" id="ARBA00023288"/>
    </source>
</evidence>
<dbReference type="GO" id="GO:0019911">
    <property type="term" value="F:structural constituent of myelin sheath"/>
    <property type="evidence" value="ECO:0007669"/>
    <property type="project" value="TreeGrafter"/>
</dbReference>
<dbReference type="PANTHER" id="PTHR22776:SF12">
    <property type="entry name" value="MYELIN AND LYMPHOCYTE PROTEIN"/>
    <property type="match status" value="1"/>
</dbReference>
<feature type="domain" description="MARVEL" evidence="10">
    <location>
        <begin position="26"/>
        <end position="158"/>
    </location>
</feature>
<keyword evidence="4 8" id="KW-0472">Membrane</keyword>
<dbReference type="STRING" id="137246.A0A401SPM5"/>
<evidence type="ECO:0000256" key="2">
    <source>
        <dbReference type="ARBA" id="ARBA00022692"/>
    </source>
</evidence>
<evidence type="ECO:0000256" key="9">
    <source>
        <dbReference type="SAM" id="Phobius"/>
    </source>
</evidence>
<dbReference type="GO" id="GO:0016020">
    <property type="term" value="C:membrane"/>
    <property type="evidence" value="ECO:0007669"/>
    <property type="project" value="UniProtKB-SubCell"/>
</dbReference>
<organism evidence="11 12">
    <name type="scientific">Chiloscyllium punctatum</name>
    <name type="common">Brownbanded bambooshark</name>
    <name type="synonym">Hemiscyllium punctatum</name>
    <dbReference type="NCBI Taxonomy" id="137246"/>
    <lineage>
        <taxon>Eukaryota</taxon>
        <taxon>Metazoa</taxon>
        <taxon>Chordata</taxon>
        <taxon>Craniata</taxon>
        <taxon>Vertebrata</taxon>
        <taxon>Chondrichthyes</taxon>
        <taxon>Elasmobranchii</taxon>
        <taxon>Galeomorphii</taxon>
        <taxon>Galeoidea</taxon>
        <taxon>Orectolobiformes</taxon>
        <taxon>Hemiscylliidae</taxon>
        <taxon>Chiloscyllium</taxon>
    </lineage>
</organism>
<comment type="subcellular location">
    <subcellularLocation>
        <location evidence="1">Membrane</location>
        <topology evidence="1">Multi-pass membrane protein</topology>
    </subcellularLocation>
</comment>
<comment type="similarity">
    <text evidence="6">Belongs to the MAL family.</text>
</comment>
<evidence type="ECO:0000256" key="7">
    <source>
        <dbReference type="ARBA" id="ARBA00039981"/>
    </source>
</evidence>
<dbReference type="PROSITE" id="PS51225">
    <property type="entry name" value="MARVEL"/>
    <property type="match status" value="1"/>
</dbReference>